<feature type="compositionally biased region" description="Low complexity" evidence="1">
    <location>
        <begin position="619"/>
        <end position="628"/>
    </location>
</feature>
<feature type="compositionally biased region" description="Basic and acidic residues" evidence="1">
    <location>
        <begin position="424"/>
        <end position="449"/>
    </location>
</feature>
<feature type="region of interest" description="Disordered" evidence="1">
    <location>
        <begin position="74"/>
        <end position="139"/>
    </location>
</feature>
<gene>
    <name evidence="4" type="ORF">CJ030_MR3G008405</name>
</gene>
<evidence type="ECO:0000256" key="1">
    <source>
        <dbReference type="SAM" id="MobiDB-lite"/>
    </source>
</evidence>
<proteinExistence type="predicted"/>
<feature type="compositionally biased region" description="Basic and acidic residues" evidence="1">
    <location>
        <begin position="533"/>
        <end position="543"/>
    </location>
</feature>
<dbReference type="Proteomes" id="UP000516437">
    <property type="component" value="Chromosome 3"/>
</dbReference>
<feature type="region of interest" description="Disordered" evidence="1">
    <location>
        <begin position="647"/>
        <end position="731"/>
    </location>
</feature>
<keyword evidence="2" id="KW-0472">Membrane</keyword>
<feature type="compositionally biased region" description="Low complexity" evidence="1">
    <location>
        <begin position="647"/>
        <end position="663"/>
    </location>
</feature>
<feature type="compositionally biased region" description="Low complexity" evidence="1">
    <location>
        <begin position="1094"/>
        <end position="1107"/>
    </location>
</feature>
<dbReference type="InterPro" id="IPR055327">
    <property type="entry name" value="TRAF1A/B"/>
</dbReference>
<dbReference type="PROSITE" id="PS50144">
    <property type="entry name" value="MATH"/>
    <property type="match status" value="1"/>
</dbReference>
<name>A0A6A1W5Z2_9ROSI</name>
<evidence type="ECO:0000256" key="2">
    <source>
        <dbReference type="SAM" id="Phobius"/>
    </source>
</evidence>
<feature type="region of interest" description="Disordered" evidence="1">
    <location>
        <begin position="422"/>
        <end position="449"/>
    </location>
</feature>
<keyword evidence="2" id="KW-1133">Transmembrane helix</keyword>
<comment type="caution">
    <text evidence="4">The sequence shown here is derived from an EMBL/GenBank/DDBJ whole genome shotgun (WGS) entry which is preliminary data.</text>
</comment>
<feature type="compositionally biased region" description="Basic and acidic residues" evidence="1">
    <location>
        <begin position="761"/>
        <end position="776"/>
    </location>
</feature>
<feature type="compositionally biased region" description="Basic residues" evidence="1">
    <location>
        <begin position="519"/>
        <end position="532"/>
    </location>
</feature>
<dbReference type="PANTHER" id="PTHR47477:SF8">
    <property type="entry name" value="TNF RECEPTOR-ASSOCIATED FACTOR HOMOLOG 1A"/>
    <property type="match status" value="1"/>
</dbReference>
<dbReference type="SMART" id="SM00061">
    <property type="entry name" value="MATH"/>
    <property type="match status" value="1"/>
</dbReference>
<sequence length="1207" mass="133942">MFFQKDKFVINTIFVFGLGLWSLSLYCPFDLSLSLSTSLSKISELPLAIGKALFIASIPVSRVGVGERVLEQEMAGTASDDSGVERSVEGISSGQRCQSGEALAEWRSSEQVENGTPSTSPPYWDTDDDDDDGGPKPSELYGKYTWKIEKFSQINKRELRSNQFEVGGYKWYILIYPQGCDVCNHLSLFLCVANHDKLLPGWSHFAQFTIAVVNKDPKKSKYSDTLHRFWKKEHDWGWKKFMELSKVSDGFIDADTLIIKAQVQVIREKADRPFRCLDCQYRRELVRVYLTNVEQICRRFVEERRTKLGKLIDDKARWSSFRAFWSGIDQNARRRMSREKADVILKVVVKHFFIEKEVTSTLVMDSLYSGLKALEGQMVCKKGRLKLLDAEEMPAPIVRVEKDMFVLVDDVLSLLERAAMDMLPPKDDKGPQNRTKDGNSGEDFNKDSIERDERRLTELGRRTVEIFVLAHIFSNKIEVAYQEAVALKRQEELIREEEAAWLAESEQKAKRGATEKEKKSKKSKAKQKRNKWKGKEKGKEERSGMTVQDKLLQENPSDEKQDSIMEEVQLVVEKPDTLEDISDVSDSVDGVTEILQPDSEDQDASPVNWDTDTSEVHPSMEASSSVISSLSSVQNGVAERKCHLVMDDSSSTCSTDSVPSVVTNESYKGNSFQNYVNQKSPGRGRNQRGKATCEGNSWANEMDNQPSGPAEDAGDLNDLSGSCKVGESEPEAVLSLQDRLRGSEQNIINKEEVVLLQKKPSFKEQIDVERPSKDRTSAVPSSPRSPPRNQGSIIRSRNSCATVDLVPLGKASSNVTQQIEKASTWITSSPISGVSKPEIQKAASPKPLEKAMAQQVPAMSRPSSAPLVPGPRPTVHMVSMVQTAPLLARSVSAAGRLGPEPSPSTHGYVTQSYRNAIVGNAVASSQGGFTHSNSQISGVNQSSAFSQSANLVSAPMFLPQSPERVDPTAVKSGFSYGMVMRDVLQNGPHWMETSQREASRNMHFDHSSLLNDMQNLGLYKPGHSRSQGQLSSQLPACTSGRQAQGVLADEFPHLDIINDLLDDEHGGGKSGRASPVQSLSNGPRLLNRQFTFPSDPSISDDVGSSSSSCRFERSRSYHDDGFQPRYHSSGSHYDATRDFIPQASALPYANGQVDGLLLNQLQYVGSDLSLFGMRSTELDGYPYFNHDYSNLACGANGYGVFRPSNGH</sequence>
<dbReference type="CDD" id="cd00121">
    <property type="entry name" value="MATH"/>
    <property type="match status" value="1"/>
</dbReference>
<keyword evidence="5" id="KW-1185">Reference proteome</keyword>
<feature type="compositionally biased region" description="Basic and acidic residues" evidence="1">
    <location>
        <begin position="505"/>
        <end position="518"/>
    </location>
</feature>
<feature type="compositionally biased region" description="Polar residues" evidence="1">
    <location>
        <begin position="694"/>
        <end position="707"/>
    </location>
</feature>
<evidence type="ECO:0000313" key="4">
    <source>
        <dbReference type="EMBL" id="KAB1219128.1"/>
    </source>
</evidence>
<feature type="region of interest" description="Disordered" evidence="1">
    <location>
        <begin position="505"/>
        <end position="565"/>
    </location>
</feature>
<dbReference type="OrthoDB" id="660257at2759"/>
<feature type="region of interest" description="Disordered" evidence="1">
    <location>
        <begin position="1062"/>
        <end position="1107"/>
    </location>
</feature>
<feature type="region of interest" description="Disordered" evidence="1">
    <location>
        <begin position="759"/>
        <end position="796"/>
    </location>
</feature>
<feature type="domain" description="MATH" evidence="3">
    <location>
        <begin position="141"/>
        <end position="263"/>
    </location>
</feature>
<protein>
    <recommendedName>
        <fullName evidence="3">MATH domain-containing protein</fullName>
    </recommendedName>
</protein>
<dbReference type="Gene3D" id="2.60.210.10">
    <property type="entry name" value="Apoptosis, Tumor Necrosis Factor Receptor Associated Protein 2, Chain A"/>
    <property type="match status" value="1"/>
</dbReference>
<feature type="compositionally biased region" description="Polar residues" evidence="1">
    <location>
        <begin position="109"/>
        <end position="118"/>
    </location>
</feature>
<dbReference type="Pfam" id="PF22486">
    <property type="entry name" value="MATH_2"/>
    <property type="match status" value="1"/>
</dbReference>
<evidence type="ECO:0000313" key="5">
    <source>
        <dbReference type="Proteomes" id="UP000516437"/>
    </source>
</evidence>
<organism evidence="4 5">
    <name type="scientific">Morella rubra</name>
    <name type="common">Chinese bayberry</name>
    <dbReference type="NCBI Taxonomy" id="262757"/>
    <lineage>
        <taxon>Eukaryota</taxon>
        <taxon>Viridiplantae</taxon>
        <taxon>Streptophyta</taxon>
        <taxon>Embryophyta</taxon>
        <taxon>Tracheophyta</taxon>
        <taxon>Spermatophyta</taxon>
        <taxon>Magnoliopsida</taxon>
        <taxon>eudicotyledons</taxon>
        <taxon>Gunneridae</taxon>
        <taxon>Pentapetalae</taxon>
        <taxon>rosids</taxon>
        <taxon>fabids</taxon>
        <taxon>Fagales</taxon>
        <taxon>Myricaceae</taxon>
        <taxon>Morella</taxon>
    </lineage>
</organism>
<keyword evidence="2" id="KW-0812">Transmembrane</keyword>
<accession>A0A6A1W5Z2</accession>
<dbReference type="AlphaFoldDB" id="A0A6A1W5Z2"/>
<dbReference type="EMBL" id="RXIC02000021">
    <property type="protein sequence ID" value="KAB1219128.1"/>
    <property type="molecule type" value="Genomic_DNA"/>
</dbReference>
<feature type="compositionally biased region" description="Polar residues" evidence="1">
    <location>
        <begin position="664"/>
        <end position="680"/>
    </location>
</feature>
<reference evidence="4 5" key="1">
    <citation type="journal article" date="2019" name="Plant Biotechnol. J.">
        <title>The red bayberry genome and genetic basis of sex determination.</title>
        <authorList>
            <person name="Jia H.M."/>
            <person name="Jia H.J."/>
            <person name="Cai Q.L."/>
            <person name="Wang Y."/>
            <person name="Zhao H.B."/>
            <person name="Yang W.F."/>
            <person name="Wang G.Y."/>
            <person name="Li Y.H."/>
            <person name="Zhan D.L."/>
            <person name="Shen Y.T."/>
            <person name="Niu Q.F."/>
            <person name="Chang L."/>
            <person name="Qiu J."/>
            <person name="Zhao L."/>
            <person name="Xie H.B."/>
            <person name="Fu W.Y."/>
            <person name="Jin J."/>
            <person name="Li X.W."/>
            <person name="Jiao Y."/>
            <person name="Zhou C.C."/>
            <person name="Tu T."/>
            <person name="Chai C.Y."/>
            <person name="Gao J.L."/>
            <person name="Fan L.J."/>
            <person name="van de Weg E."/>
            <person name="Wang J.Y."/>
            <person name="Gao Z.S."/>
        </authorList>
    </citation>
    <scope>NUCLEOTIDE SEQUENCE [LARGE SCALE GENOMIC DNA]</scope>
    <source>
        <tissue evidence="4">Leaves</tissue>
    </source>
</reference>
<feature type="region of interest" description="Disordered" evidence="1">
    <location>
        <begin position="596"/>
        <end position="628"/>
    </location>
</feature>
<dbReference type="InterPro" id="IPR008974">
    <property type="entry name" value="TRAF-like"/>
</dbReference>
<dbReference type="PANTHER" id="PTHR47477">
    <property type="entry name" value="TNF RECEPTOR-ASSOCIATED FACTOR HOMOLOG 1A"/>
    <property type="match status" value="1"/>
</dbReference>
<dbReference type="SUPFAM" id="SSF49599">
    <property type="entry name" value="TRAF domain-like"/>
    <property type="match status" value="1"/>
</dbReference>
<dbReference type="InterPro" id="IPR002083">
    <property type="entry name" value="MATH/TRAF_dom"/>
</dbReference>
<feature type="transmembrane region" description="Helical" evidence="2">
    <location>
        <begin position="7"/>
        <end position="26"/>
    </location>
</feature>
<evidence type="ECO:0000259" key="3">
    <source>
        <dbReference type="PROSITE" id="PS50144"/>
    </source>
</evidence>